<dbReference type="InterPro" id="IPR006104">
    <property type="entry name" value="Glyco_hydro_2_N"/>
</dbReference>
<evidence type="ECO:0000259" key="12">
    <source>
        <dbReference type="SMART" id="SM01038"/>
    </source>
</evidence>
<reference evidence="13 14" key="1">
    <citation type="journal article" date="2019" name="Nat. Med.">
        <title>A library of human gut bacterial isolates paired with longitudinal multiomics data enables mechanistic microbiome research.</title>
        <authorList>
            <person name="Poyet M."/>
            <person name="Groussin M."/>
            <person name="Gibbons S.M."/>
            <person name="Avila-Pacheco J."/>
            <person name="Jiang X."/>
            <person name="Kearney S.M."/>
            <person name="Perrotta A.R."/>
            <person name="Berdy B."/>
            <person name="Zhao S."/>
            <person name="Lieberman T.D."/>
            <person name="Swanson P.K."/>
            <person name="Smith M."/>
            <person name="Roesemann S."/>
            <person name="Alexander J.E."/>
            <person name="Rich S.A."/>
            <person name="Livny J."/>
            <person name="Vlamakis H."/>
            <person name="Clish C."/>
            <person name="Bullock K."/>
            <person name="Deik A."/>
            <person name="Scott J."/>
            <person name="Pierce K.A."/>
            <person name="Xavier R.J."/>
            <person name="Alm E.J."/>
        </authorList>
    </citation>
    <scope>NUCLEOTIDE SEQUENCE [LARGE SCALE GENOMIC DNA]</scope>
    <source>
        <strain evidence="13 14">BIOML-A10</strain>
    </source>
</reference>
<dbReference type="GO" id="GO:0005990">
    <property type="term" value="P:lactose catabolic process"/>
    <property type="evidence" value="ECO:0007669"/>
    <property type="project" value="TreeGrafter"/>
</dbReference>
<dbReference type="SUPFAM" id="SSF74650">
    <property type="entry name" value="Galactose mutarotase-like"/>
    <property type="match status" value="1"/>
</dbReference>
<dbReference type="SUPFAM" id="SSF51445">
    <property type="entry name" value="(Trans)glycosidases"/>
    <property type="match status" value="1"/>
</dbReference>
<dbReference type="GO" id="GO:0009341">
    <property type="term" value="C:beta-galactosidase complex"/>
    <property type="evidence" value="ECO:0007669"/>
    <property type="project" value="InterPro"/>
</dbReference>
<dbReference type="Pfam" id="PF02836">
    <property type="entry name" value="Glyco_hydro_2_C"/>
    <property type="match status" value="1"/>
</dbReference>
<dbReference type="PROSITE" id="PS00608">
    <property type="entry name" value="GLYCOSYL_HYDROL_F2_2"/>
    <property type="match status" value="1"/>
</dbReference>
<gene>
    <name evidence="13" type="ORF">F3F73_19150</name>
</gene>
<dbReference type="InterPro" id="IPR006101">
    <property type="entry name" value="Glyco_hydro_2"/>
</dbReference>
<dbReference type="PROSITE" id="PS00719">
    <property type="entry name" value="GLYCOSYL_HYDROL_F2_1"/>
    <property type="match status" value="1"/>
</dbReference>
<dbReference type="InterPro" id="IPR032312">
    <property type="entry name" value="LacZ_4"/>
</dbReference>
<dbReference type="PRINTS" id="PR00132">
    <property type="entry name" value="GLHYDRLASE2"/>
</dbReference>
<proteinExistence type="inferred from homology"/>
<dbReference type="InterPro" id="IPR006102">
    <property type="entry name" value="Ig-like_GH2"/>
</dbReference>
<evidence type="ECO:0000256" key="9">
    <source>
        <dbReference type="ARBA" id="ARBA00032230"/>
    </source>
</evidence>
<dbReference type="Gene3D" id="2.60.120.260">
    <property type="entry name" value="Galactose-binding domain-like"/>
    <property type="match status" value="1"/>
</dbReference>
<feature type="signal peptide" evidence="11">
    <location>
        <begin position="1"/>
        <end position="21"/>
    </location>
</feature>
<comment type="catalytic activity">
    <reaction evidence="1 10">
        <text>Hydrolysis of terminal non-reducing beta-D-galactose residues in beta-D-galactosides.</text>
        <dbReference type="EC" id="3.2.1.23"/>
    </reaction>
</comment>
<dbReference type="Pfam" id="PF02929">
    <property type="entry name" value="Bgal_small_N"/>
    <property type="match status" value="1"/>
</dbReference>
<dbReference type="InterPro" id="IPR050347">
    <property type="entry name" value="Bact_Beta-galactosidase"/>
</dbReference>
<dbReference type="InterPro" id="IPR014718">
    <property type="entry name" value="GH-type_carb-bd"/>
</dbReference>
<keyword evidence="7" id="KW-0106">Calcium</keyword>
<organism evidence="13 14">
    <name type="scientific">Bacteroides salyersiae</name>
    <dbReference type="NCBI Taxonomy" id="291644"/>
    <lineage>
        <taxon>Bacteria</taxon>
        <taxon>Pseudomonadati</taxon>
        <taxon>Bacteroidota</taxon>
        <taxon>Bacteroidia</taxon>
        <taxon>Bacteroidales</taxon>
        <taxon>Bacteroidaceae</taxon>
        <taxon>Bacteroides</taxon>
    </lineage>
</organism>
<dbReference type="Pfam" id="PF16353">
    <property type="entry name" value="LacZ_4"/>
    <property type="match status" value="1"/>
</dbReference>
<dbReference type="Pfam" id="PF00703">
    <property type="entry name" value="Glyco_hydro_2"/>
    <property type="match status" value="1"/>
</dbReference>
<dbReference type="SMART" id="SM01038">
    <property type="entry name" value="Bgal_small_N"/>
    <property type="match status" value="1"/>
</dbReference>
<feature type="chain" id="PRO_5029773904" description="Beta-galactosidase" evidence="11">
    <location>
        <begin position="22"/>
        <end position="1056"/>
    </location>
</feature>
<dbReference type="Gene3D" id="3.20.20.80">
    <property type="entry name" value="Glycosidases"/>
    <property type="match status" value="1"/>
</dbReference>
<evidence type="ECO:0000256" key="8">
    <source>
        <dbReference type="ARBA" id="ARBA00023295"/>
    </source>
</evidence>
<evidence type="ECO:0000256" key="7">
    <source>
        <dbReference type="ARBA" id="ARBA00022837"/>
    </source>
</evidence>
<dbReference type="InterPro" id="IPR036156">
    <property type="entry name" value="Beta-gal/glucu_dom_sf"/>
</dbReference>
<evidence type="ECO:0000256" key="6">
    <source>
        <dbReference type="ARBA" id="ARBA00022801"/>
    </source>
</evidence>
<dbReference type="InterPro" id="IPR023230">
    <property type="entry name" value="Glyco_hydro_2_CS"/>
</dbReference>
<dbReference type="InterPro" id="IPR004199">
    <property type="entry name" value="B-gal_small/dom_5"/>
</dbReference>
<evidence type="ECO:0000256" key="5">
    <source>
        <dbReference type="ARBA" id="ARBA00012756"/>
    </source>
</evidence>
<keyword evidence="11" id="KW-0732">Signal</keyword>
<dbReference type="EMBL" id="VWMK01000022">
    <property type="protein sequence ID" value="KAA3759551.1"/>
    <property type="molecule type" value="Genomic_DNA"/>
</dbReference>
<feature type="domain" description="Beta galactosidase small chain/" evidence="12">
    <location>
        <begin position="764"/>
        <end position="1053"/>
    </location>
</feature>
<comment type="similarity">
    <text evidence="3 10">Belongs to the glycosyl hydrolase 2 family.</text>
</comment>
<evidence type="ECO:0000256" key="1">
    <source>
        <dbReference type="ARBA" id="ARBA00001412"/>
    </source>
</evidence>
<dbReference type="InterPro" id="IPR011013">
    <property type="entry name" value="Gal_mutarotase_sf_dom"/>
</dbReference>
<evidence type="ECO:0000256" key="3">
    <source>
        <dbReference type="ARBA" id="ARBA00007401"/>
    </source>
</evidence>
<evidence type="ECO:0000256" key="4">
    <source>
        <dbReference type="ARBA" id="ARBA00011245"/>
    </source>
</evidence>
<dbReference type="InterPro" id="IPR013783">
    <property type="entry name" value="Ig-like_fold"/>
</dbReference>
<name>A0A7J4XE92_9BACE</name>
<comment type="caution">
    <text evidence="13">The sequence shown here is derived from an EMBL/GenBank/DDBJ whole genome shotgun (WGS) entry which is preliminary data.</text>
</comment>
<accession>A0A7J4XE92</accession>
<evidence type="ECO:0000256" key="11">
    <source>
        <dbReference type="SAM" id="SignalP"/>
    </source>
</evidence>
<dbReference type="Pfam" id="PF02837">
    <property type="entry name" value="Glyco_hydro_2_N"/>
    <property type="match status" value="1"/>
</dbReference>
<dbReference type="GO" id="GO:0004565">
    <property type="term" value="F:beta-galactosidase activity"/>
    <property type="evidence" value="ECO:0007669"/>
    <property type="project" value="UniProtKB-EC"/>
</dbReference>
<dbReference type="PANTHER" id="PTHR46323:SF2">
    <property type="entry name" value="BETA-GALACTOSIDASE"/>
    <property type="match status" value="1"/>
</dbReference>
<dbReference type="SUPFAM" id="SSF49303">
    <property type="entry name" value="beta-Galactosidase/glucuronidase domain"/>
    <property type="match status" value="2"/>
</dbReference>
<dbReference type="InterPro" id="IPR008979">
    <property type="entry name" value="Galactose-bd-like_sf"/>
</dbReference>
<comment type="subunit">
    <text evidence="4">Monomer.</text>
</comment>
<dbReference type="SUPFAM" id="SSF49785">
    <property type="entry name" value="Galactose-binding domain-like"/>
    <property type="match status" value="1"/>
</dbReference>
<dbReference type="InterPro" id="IPR023232">
    <property type="entry name" value="Glyco_hydro_2_AS"/>
</dbReference>
<protein>
    <recommendedName>
        <fullName evidence="5 10">Beta-galactosidase</fullName>
        <ecNumber evidence="5 10">3.2.1.23</ecNumber>
    </recommendedName>
    <alternativeName>
        <fullName evidence="9 10">Lactase</fullName>
    </alternativeName>
</protein>
<dbReference type="PANTHER" id="PTHR46323">
    <property type="entry name" value="BETA-GALACTOSIDASE"/>
    <property type="match status" value="1"/>
</dbReference>
<dbReference type="AlphaFoldDB" id="A0A7J4XE92"/>
<evidence type="ECO:0000313" key="13">
    <source>
        <dbReference type="EMBL" id="KAA3759551.1"/>
    </source>
</evidence>
<dbReference type="InterPro" id="IPR017853">
    <property type="entry name" value="GH"/>
</dbReference>
<dbReference type="GO" id="GO:0030246">
    <property type="term" value="F:carbohydrate binding"/>
    <property type="evidence" value="ECO:0007669"/>
    <property type="project" value="InterPro"/>
</dbReference>
<keyword evidence="8 10" id="KW-0326">Glycosidase</keyword>
<comment type="cofactor">
    <cofactor evidence="2">
        <name>Ca(2+)</name>
        <dbReference type="ChEBI" id="CHEBI:29108"/>
    </cofactor>
</comment>
<dbReference type="Proteomes" id="UP000422221">
    <property type="component" value="Unassembled WGS sequence"/>
</dbReference>
<dbReference type="InterPro" id="IPR006103">
    <property type="entry name" value="Glyco_hydro_2_cat"/>
</dbReference>
<evidence type="ECO:0000256" key="10">
    <source>
        <dbReference type="RuleBase" id="RU361154"/>
    </source>
</evidence>
<evidence type="ECO:0000256" key="2">
    <source>
        <dbReference type="ARBA" id="ARBA00001913"/>
    </source>
</evidence>
<dbReference type="EC" id="3.2.1.23" evidence="5 10"/>
<evidence type="ECO:0000313" key="14">
    <source>
        <dbReference type="Proteomes" id="UP000422221"/>
    </source>
</evidence>
<keyword evidence="6 10" id="KW-0378">Hydrolase</keyword>
<sequence>MKVIRILIYIALSIVCTALSAQQKEYENPRVTGVNRESGRATFWYYSDRTEALKGGYENTPDNILLNGKWKFHFCEKPAERLVDFYQTGFDVSQWDDIDVPGSWPLQGYDKPLYMNHPYEFNYIDPYPYRVPTEWNPVGAFRRVVHIPVAWEGKRVVLHLGAVKSAFYVWVNGQKVGYSQDSKMQAEFDITSYIQPGRENVIAIEVYRFSIGSYLECQDFWRLAGIKRDVWLYATSPVFLKDFFAIGDLDEQYKNGELELNYTLKNTQKRKTSVNVSFSLLNKENKEIWTEQQKIVLPGLKEQTMNLKQVIEGCSHWTAETPNLYTLLIGVEEANGNTTYSSCKVGFRKVEVANAQLLVNGVPVYIKGANRHEHHPKYGHYIPRETMEKDVRLMKQFNINAIRTCHYPCDPYFYELCDKYGIYVVDEANIESHGLGAALQNVIDPQKHIACDPEWTDIHLDRMNRMFQRDKNHPSVIIWSMGNECGDGVNFVKGYKMLKALDKSRLVQFEQAGTLPHTDIYCPMYMKGEMMKNYALSPDARIPLIQCEYAHAMGNSLGNFQDYWDLIETYPVLQGGFIWDFVDQGMDAYHNGVHYYEYGGGFGQEKIRNDGAFCINGLFSPDRKPNPHAYEAKKVLQSLRVRKSGLGEKVFKVTNTFSFTNADKYQLTWSLLQDGQTVENGTIPFALAPHSAGLLTIPYQTALSDCHEYFLNVEFKLKEAEDLLPKGWTIAYDQIALNHPVRKITVGNTLNKTLTYQENDTIIDIKGERGLNLIFDKRKGGLSSFRYEGFDYLKSSLVPDFWRVNTDNDDWDSENNVWKNAISKMQILQVTVEPATAVSKKEKKYEQIKVHVKTQFTVSEKPQHTIFFDTDYTVHADGSIRVDNYFTPNYYNGESNMSIPRIGQVVNMNSELSLAQWYGRGPWENYSDRKTSALVGEYEMPVSELPYNYIRPQENGYRTDVRWLKLKSPDGHALKITGEPIFCFNIQFTGQDGYFTNDGARMRSSVNMVKEQNYYLNIDYAQKGVGGDNSWGKPVHSEYLVLLRYHAYSFWLQPEL</sequence>
<dbReference type="Gene3D" id="2.60.40.10">
    <property type="entry name" value="Immunoglobulins"/>
    <property type="match status" value="2"/>
</dbReference>
<dbReference type="Gene3D" id="2.70.98.10">
    <property type="match status" value="1"/>
</dbReference>
<dbReference type="RefSeq" id="WP_130058905.1">
    <property type="nucleotide sequence ID" value="NZ_JADNPJ010000002.1"/>
</dbReference>